<accession>A0A2C9UDI9</accession>
<organism evidence="2">
    <name type="scientific">Manihot esculenta</name>
    <name type="common">Cassava</name>
    <name type="synonym">Jatropha manihot</name>
    <dbReference type="NCBI Taxonomy" id="3983"/>
    <lineage>
        <taxon>Eukaryota</taxon>
        <taxon>Viridiplantae</taxon>
        <taxon>Streptophyta</taxon>
        <taxon>Embryophyta</taxon>
        <taxon>Tracheophyta</taxon>
        <taxon>Spermatophyta</taxon>
        <taxon>Magnoliopsida</taxon>
        <taxon>eudicotyledons</taxon>
        <taxon>Gunneridae</taxon>
        <taxon>Pentapetalae</taxon>
        <taxon>rosids</taxon>
        <taxon>fabids</taxon>
        <taxon>Malpighiales</taxon>
        <taxon>Euphorbiaceae</taxon>
        <taxon>Crotonoideae</taxon>
        <taxon>Manihoteae</taxon>
        <taxon>Manihot</taxon>
    </lineage>
</organism>
<reference evidence="2" key="1">
    <citation type="submission" date="2016-02" db="EMBL/GenBank/DDBJ databases">
        <title>WGS assembly of Manihot esculenta.</title>
        <authorList>
            <person name="Bredeson J.V."/>
            <person name="Prochnik S.E."/>
            <person name="Lyons J.B."/>
            <person name="Schmutz J."/>
            <person name="Grimwood J."/>
            <person name="Vrebalov J."/>
            <person name="Bart R.S."/>
            <person name="Amuge T."/>
            <person name="Ferguson M.E."/>
            <person name="Green R."/>
            <person name="Putnam N."/>
            <person name="Stites J."/>
            <person name="Rounsley S."/>
            <person name="Rokhsar D.S."/>
        </authorList>
    </citation>
    <scope>NUCLEOTIDE SEQUENCE [LARGE SCALE GENOMIC DNA]</scope>
    <source>
        <tissue evidence="2">Leaf</tissue>
    </source>
</reference>
<evidence type="ECO:0000313" key="2">
    <source>
        <dbReference type="EMBL" id="OAY28424.1"/>
    </source>
</evidence>
<feature type="region of interest" description="Disordered" evidence="1">
    <location>
        <begin position="1"/>
        <end position="55"/>
    </location>
</feature>
<protein>
    <submittedName>
        <fullName evidence="2">Uncharacterized protein</fullName>
    </submittedName>
</protein>
<feature type="compositionally biased region" description="Polar residues" evidence="1">
    <location>
        <begin position="13"/>
        <end position="30"/>
    </location>
</feature>
<dbReference type="EMBL" id="CM004401">
    <property type="protein sequence ID" value="OAY28424.1"/>
    <property type="molecule type" value="Genomic_DNA"/>
</dbReference>
<gene>
    <name evidence="2" type="ORF">MANES_15G065500</name>
</gene>
<feature type="compositionally biased region" description="Polar residues" evidence="1">
    <location>
        <begin position="40"/>
        <end position="55"/>
    </location>
</feature>
<name>A0A2C9UDI9_MANES</name>
<sequence>MKPLQNIHAVQKIQKNNQGSDGNPQTQRIISTVKPKAPNTRKQGCKGSQLTTAKE</sequence>
<dbReference type="AlphaFoldDB" id="A0A2C9UDI9"/>
<evidence type="ECO:0000256" key="1">
    <source>
        <dbReference type="SAM" id="MobiDB-lite"/>
    </source>
</evidence>
<proteinExistence type="predicted"/>